<sequence length="36" mass="4286">MAKKQVEIIVKELKFRTIKNTVKPYKIRLITDKKAL</sequence>
<protein>
    <submittedName>
        <fullName evidence="1">Uncharacterized protein</fullName>
    </submittedName>
</protein>
<keyword evidence="2" id="KW-1185">Reference proteome</keyword>
<dbReference type="EMBL" id="LSRS01000001">
    <property type="protein sequence ID" value="KAF1086285.1"/>
    <property type="molecule type" value="Genomic_DNA"/>
</dbReference>
<dbReference type="AlphaFoldDB" id="A0A9D2WSF8"/>
<gene>
    <name evidence="1" type="ORF">SPSYN_00002</name>
</gene>
<evidence type="ECO:0000313" key="1">
    <source>
        <dbReference type="EMBL" id="KAF1086285.1"/>
    </source>
</evidence>
<evidence type="ECO:0000313" key="2">
    <source>
        <dbReference type="Proteomes" id="UP000798488"/>
    </source>
</evidence>
<name>A0A9D2WSF8_9FIRM</name>
<proteinExistence type="predicted"/>
<reference evidence="1" key="1">
    <citation type="submission" date="2016-02" db="EMBL/GenBank/DDBJ databases">
        <title>Draft Genome Sequence of Sporotomaculum syntrophicum Strain FB, a Syntrophic Benzoate Degrader.</title>
        <authorList>
            <person name="Nobu M.K."/>
            <person name="Narihiro T."/>
            <person name="Qiu Y.-L."/>
            <person name="Ohashi A."/>
            <person name="Liu W.-T."/>
            <person name="Yuji S."/>
        </authorList>
    </citation>
    <scope>NUCLEOTIDE SEQUENCE</scope>
    <source>
        <strain evidence="1">FB</strain>
    </source>
</reference>
<accession>A0A9D2WSF8</accession>
<dbReference type="Proteomes" id="UP000798488">
    <property type="component" value="Unassembled WGS sequence"/>
</dbReference>
<comment type="caution">
    <text evidence="1">The sequence shown here is derived from an EMBL/GenBank/DDBJ whole genome shotgun (WGS) entry which is preliminary data.</text>
</comment>
<organism evidence="1 2">
    <name type="scientific">Sporotomaculum syntrophicum</name>
    <dbReference type="NCBI Taxonomy" id="182264"/>
    <lineage>
        <taxon>Bacteria</taxon>
        <taxon>Bacillati</taxon>
        <taxon>Bacillota</taxon>
        <taxon>Clostridia</taxon>
        <taxon>Eubacteriales</taxon>
        <taxon>Desulfallaceae</taxon>
        <taxon>Sporotomaculum</taxon>
    </lineage>
</organism>